<feature type="transmembrane region" description="Helical" evidence="13">
    <location>
        <begin position="202"/>
        <end position="224"/>
    </location>
</feature>
<organism evidence="16">
    <name type="scientific">Lethenteron camtschaticum</name>
    <name type="common">Japanese lamprey</name>
    <name type="synonym">Lampetra japonica</name>
    <dbReference type="NCBI Taxonomy" id="980415"/>
    <lineage>
        <taxon>Eukaryota</taxon>
        <taxon>Metazoa</taxon>
        <taxon>Chordata</taxon>
        <taxon>Craniata</taxon>
        <taxon>Vertebrata</taxon>
        <taxon>Cyclostomata</taxon>
        <taxon>Hyperoartia</taxon>
        <taxon>Petromyzontiformes</taxon>
        <taxon>Petromyzontidae</taxon>
        <taxon>Lethenteron</taxon>
    </lineage>
</organism>
<gene>
    <name evidence="16" type="primary">bPPL</name>
</gene>
<dbReference type="EMBL" id="AB116385">
    <property type="protein sequence ID" value="BBG56804.1"/>
    <property type="molecule type" value="mRNA"/>
</dbReference>
<dbReference type="Gene3D" id="1.20.1070.10">
    <property type="entry name" value="Rhodopsin 7-helix transmembrane proteins"/>
    <property type="match status" value="1"/>
</dbReference>
<evidence type="ECO:0000259" key="15">
    <source>
        <dbReference type="PROSITE" id="PS50262"/>
    </source>
</evidence>
<reference evidence="16" key="1">
    <citation type="submission" date="2003-08" db="EMBL/GenBank/DDBJ databases">
        <authorList>
            <person name="Terakita A."/>
            <person name="Koyanagi M."/>
            <person name="Shichida Y."/>
            <person name="Tamotsu S."/>
        </authorList>
    </citation>
    <scope>NUCLEOTIDE SEQUENCE</scope>
    <source>
        <tissue evidence="16">Pineal organ</tissue>
    </source>
</reference>
<evidence type="ECO:0000256" key="10">
    <source>
        <dbReference type="ARBA" id="ARBA00023157"/>
    </source>
</evidence>
<dbReference type="SMART" id="SM01381">
    <property type="entry name" value="7TM_GPCR_Srsx"/>
    <property type="match status" value="1"/>
</dbReference>
<dbReference type="GO" id="GO:0004930">
    <property type="term" value="F:G protein-coupled receptor activity"/>
    <property type="evidence" value="ECO:0007669"/>
    <property type="project" value="UniProtKB-KW"/>
</dbReference>
<evidence type="ECO:0000256" key="13">
    <source>
        <dbReference type="RuleBase" id="RU004951"/>
    </source>
</evidence>
<feature type="domain" description="G-protein coupled receptors family 1 profile" evidence="15">
    <location>
        <begin position="52"/>
        <end position="300"/>
    </location>
</feature>
<keyword evidence="9 13" id="KW-0472">Membrane</keyword>
<keyword evidence="4 13" id="KW-0812">Transmembrane</keyword>
<dbReference type="AlphaFoldDB" id="A0A7I6N3W4"/>
<dbReference type="InterPro" id="IPR050125">
    <property type="entry name" value="GPCR_opsins"/>
</dbReference>
<feature type="transmembrane region" description="Helical" evidence="13">
    <location>
        <begin position="283"/>
        <end position="303"/>
    </location>
</feature>
<sequence length="338" mass="36665">MSTPPLNVSDEERLSANGSGPVTPIGHDAPHGVNFIALSVLMGITSALSIALNGLVVVVTLRSRLLRRPLNYALVNLACADLGISLSGGVITTASNARGRFDLGTAACVADGFLVAVFGMTALITVCVLAVERYVVVCKPLGSVHFGTQHGLCGVAISWAWALAWSMPPLFGWGRYHYEGVGTSCAPDWADSSPSGRSYMTAYFIFCFALPMIIILFCYTKLMISIHKVSKLGLSANDTAERKVGVMVVVMIFAFFLCWLPYAALAIAVVIKPDLKVPPVTASIPVYMAKSSGAYNPIIYIFMHRQFREHISRMFCDHRNQSSRIKPEENTMQRLQPA</sequence>
<keyword evidence="6 13" id="KW-1133">Transmembrane helix</keyword>
<feature type="transmembrane region" description="Helical" evidence="13">
    <location>
        <begin position="152"/>
        <end position="171"/>
    </location>
</feature>
<dbReference type="InterPro" id="IPR017452">
    <property type="entry name" value="GPCR_Rhodpsn_7TM"/>
</dbReference>
<accession>A0A7I6N3W4</accession>
<evidence type="ECO:0000256" key="2">
    <source>
        <dbReference type="ARBA" id="ARBA00022543"/>
    </source>
</evidence>
<evidence type="ECO:0000256" key="5">
    <source>
        <dbReference type="ARBA" id="ARBA00022925"/>
    </source>
</evidence>
<reference evidence="16" key="2">
    <citation type="journal article" date="2020" name="Sci. Rep.">
        <title>The non-visual opsins expressed in deep brain neurons projecting to the retina in lampreys.</title>
        <authorList>
            <person name="Kawano-Yamashita E."/>
            <person name="Koyanagi M."/>
            <person name="Wada S."/>
            <person name="Saito T."/>
            <person name="Sugihara T."/>
            <person name="Tamotsu S."/>
            <person name="Terakita A."/>
        </authorList>
    </citation>
    <scope>NUCLEOTIDE SEQUENCE</scope>
    <source>
        <tissue evidence="16">Pineal organ</tissue>
    </source>
</reference>
<dbReference type="GO" id="GO:0016020">
    <property type="term" value="C:membrane"/>
    <property type="evidence" value="ECO:0007669"/>
    <property type="project" value="UniProtKB-SubCell"/>
</dbReference>
<dbReference type="SUPFAM" id="SSF81321">
    <property type="entry name" value="Family A G protein-coupled receptor-like"/>
    <property type="match status" value="1"/>
</dbReference>
<protein>
    <submittedName>
        <fullName evidence="16">Violet to blue sensitive parapinopsin-like opsin</fullName>
    </submittedName>
</protein>
<evidence type="ECO:0000256" key="6">
    <source>
        <dbReference type="ARBA" id="ARBA00022989"/>
    </source>
</evidence>
<evidence type="ECO:0000256" key="4">
    <source>
        <dbReference type="ARBA" id="ARBA00022692"/>
    </source>
</evidence>
<dbReference type="PROSITE" id="PS00237">
    <property type="entry name" value="G_PROTEIN_RECEP_F1_1"/>
    <property type="match status" value="1"/>
</dbReference>
<feature type="transmembrane region" description="Helical" evidence="13">
    <location>
        <begin position="112"/>
        <end position="131"/>
    </location>
</feature>
<keyword evidence="12 13" id="KW-0807">Transducer</keyword>
<keyword evidence="10" id="KW-1015">Disulfide bond</keyword>
<keyword evidence="3 13" id="KW-0716">Sensory transduction</keyword>
<dbReference type="Pfam" id="PF00001">
    <property type="entry name" value="7tm_1"/>
    <property type="match status" value="1"/>
</dbReference>
<evidence type="ECO:0000256" key="1">
    <source>
        <dbReference type="ARBA" id="ARBA00004141"/>
    </source>
</evidence>
<evidence type="ECO:0000256" key="9">
    <source>
        <dbReference type="ARBA" id="ARBA00023136"/>
    </source>
</evidence>
<dbReference type="GO" id="GO:0007601">
    <property type="term" value="P:visual perception"/>
    <property type="evidence" value="ECO:0007669"/>
    <property type="project" value="InterPro"/>
</dbReference>
<keyword evidence="2 13" id="KW-0600">Photoreceptor protein</keyword>
<keyword evidence="5 13" id="KW-0681">Retinal protein</keyword>
<keyword evidence="7 13" id="KW-0157">Chromophore</keyword>
<name>A0A7I6N3W4_LETCA</name>
<evidence type="ECO:0000256" key="7">
    <source>
        <dbReference type="ARBA" id="ARBA00022991"/>
    </source>
</evidence>
<comment type="subcellular location">
    <subcellularLocation>
        <location evidence="1 13">Membrane</location>
        <topology evidence="1 13">Multi-pass membrane protein</topology>
    </subcellularLocation>
</comment>
<dbReference type="InterPro" id="IPR000276">
    <property type="entry name" value="GPCR_Rhodpsn"/>
</dbReference>
<feature type="region of interest" description="Disordered" evidence="14">
    <location>
        <begin position="1"/>
        <end position="25"/>
    </location>
</feature>
<evidence type="ECO:0000256" key="12">
    <source>
        <dbReference type="ARBA" id="ARBA00023224"/>
    </source>
</evidence>
<evidence type="ECO:0000256" key="3">
    <source>
        <dbReference type="ARBA" id="ARBA00022606"/>
    </source>
</evidence>
<feature type="transmembrane region" description="Helical" evidence="13">
    <location>
        <begin position="244"/>
        <end position="271"/>
    </location>
</feature>
<dbReference type="PANTHER" id="PTHR24240">
    <property type="entry name" value="OPSIN"/>
    <property type="match status" value="1"/>
</dbReference>
<keyword evidence="11 13" id="KW-0675">Receptor</keyword>
<evidence type="ECO:0000256" key="14">
    <source>
        <dbReference type="SAM" id="MobiDB-lite"/>
    </source>
</evidence>
<comment type="similarity">
    <text evidence="13">Belongs to the G-protein coupled receptor 1 family. Opsin subfamily.</text>
</comment>
<dbReference type="GO" id="GO:0007602">
    <property type="term" value="P:phototransduction"/>
    <property type="evidence" value="ECO:0007669"/>
    <property type="project" value="UniProtKB-KW"/>
</dbReference>
<dbReference type="InterPro" id="IPR001760">
    <property type="entry name" value="Opsin"/>
</dbReference>
<keyword evidence="8 13" id="KW-0297">G-protein coupled receptor</keyword>
<dbReference type="GO" id="GO:0009881">
    <property type="term" value="F:photoreceptor activity"/>
    <property type="evidence" value="ECO:0007669"/>
    <property type="project" value="UniProtKB-KW"/>
</dbReference>
<feature type="transmembrane region" description="Helical" evidence="13">
    <location>
        <begin position="73"/>
        <end position="92"/>
    </location>
</feature>
<proteinExistence type="evidence at transcript level"/>
<dbReference type="PROSITE" id="PS50262">
    <property type="entry name" value="G_PROTEIN_RECEP_F1_2"/>
    <property type="match status" value="1"/>
</dbReference>
<dbReference type="PRINTS" id="PR00237">
    <property type="entry name" value="GPCRRHODOPSN"/>
</dbReference>
<evidence type="ECO:0000256" key="8">
    <source>
        <dbReference type="ARBA" id="ARBA00023040"/>
    </source>
</evidence>
<evidence type="ECO:0000313" key="16">
    <source>
        <dbReference type="EMBL" id="BBG56804.1"/>
    </source>
</evidence>
<feature type="transmembrane region" description="Helical" evidence="13">
    <location>
        <begin position="35"/>
        <end position="61"/>
    </location>
</feature>
<evidence type="ECO:0000256" key="11">
    <source>
        <dbReference type="ARBA" id="ARBA00023170"/>
    </source>
</evidence>
<dbReference type="PRINTS" id="PR00238">
    <property type="entry name" value="OPSIN"/>
</dbReference>